<dbReference type="RefSeq" id="WP_129069654.1">
    <property type="nucleotide sequence ID" value="NZ_RDFA01000005.1"/>
</dbReference>
<comment type="caution">
    <text evidence="1">The sequence shown here is derived from an EMBL/GenBank/DDBJ whole genome shotgun (WGS) entry which is preliminary data.</text>
</comment>
<dbReference type="AlphaFoldDB" id="A0A498KXW0"/>
<evidence type="ECO:0000313" key="1">
    <source>
        <dbReference type="EMBL" id="RXK47802.1"/>
    </source>
</evidence>
<reference evidence="1 2" key="1">
    <citation type="submission" date="2019-01" db="EMBL/GenBank/DDBJ databases">
        <title>Halorientalis sp. F13-25 a new haloarchaeum isolated from hypersaline water.</title>
        <authorList>
            <person name="Ana D.-V."/>
            <person name="Cristina S.-P."/>
            <person name="Antonio V."/>
        </authorList>
    </citation>
    <scope>NUCLEOTIDE SEQUENCE [LARGE SCALE GENOMIC DNA]</scope>
    <source>
        <strain evidence="1 2">F13-25</strain>
    </source>
</reference>
<accession>A0A498KXW0</accession>
<name>A0A498KXW0_9EURY</name>
<evidence type="ECO:0000313" key="2">
    <source>
        <dbReference type="Proteomes" id="UP000289691"/>
    </source>
</evidence>
<organism evidence="1 2">
    <name type="scientific">Halorientalis pallida</name>
    <dbReference type="NCBI Taxonomy" id="2479928"/>
    <lineage>
        <taxon>Archaea</taxon>
        <taxon>Methanobacteriati</taxon>
        <taxon>Methanobacteriota</taxon>
        <taxon>Stenosarchaea group</taxon>
        <taxon>Halobacteria</taxon>
        <taxon>Halobacteriales</taxon>
        <taxon>Haloarculaceae</taxon>
        <taxon>Halorientalis</taxon>
    </lineage>
</organism>
<sequence length="75" mass="8046">MTYERSELILAFADSIGQAKAEDAVDRAAHAVGVGSRESFSEDEAGELLDYLAEDDEADTLTSVSANTVKTQLLH</sequence>
<dbReference type="EMBL" id="RDFA01000005">
    <property type="protein sequence ID" value="RXK47802.1"/>
    <property type="molecule type" value="Genomic_DNA"/>
</dbReference>
<protein>
    <submittedName>
        <fullName evidence="1">Uncharacterized protein</fullName>
    </submittedName>
</protein>
<dbReference type="Proteomes" id="UP000289691">
    <property type="component" value="Unassembled WGS sequence"/>
</dbReference>
<gene>
    <name evidence="1" type="ORF">EAF64_14210</name>
</gene>
<keyword evidence="2" id="KW-1185">Reference proteome</keyword>
<proteinExistence type="predicted"/>